<evidence type="ECO:0000313" key="1">
    <source>
        <dbReference type="EMBL" id="CAG8740214.1"/>
    </source>
</evidence>
<dbReference type="EMBL" id="CAJVPU010040883">
    <property type="protein sequence ID" value="CAG8740214.1"/>
    <property type="molecule type" value="Genomic_DNA"/>
</dbReference>
<protein>
    <submittedName>
        <fullName evidence="1">9455_t:CDS:1</fullName>
    </submittedName>
</protein>
<dbReference type="Proteomes" id="UP000789702">
    <property type="component" value="Unassembled WGS sequence"/>
</dbReference>
<name>A0ACA9Q9V0_9GLOM</name>
<organism evidence="1 2">
    <name type="scientific">Dentiscutata heterogama</name>
    <dbReference type="NCBI Taxonomy" id="1316150"/>
    <lineage>
        <taxon>Eukaryota</taxon>
        <taxon>Fungi</taxon>
        <taxon>Fungi incertae sedis</taxon>
        <taxon>Mucoromycota</taxon>
        <taxon>Glomeromycotina</taxon>
        <taxon>Glomeromycetes</taxon>
        <taxon>Diversisporales</taxon>
        <taxon>Gigasporaceae</taxon>
        <taxon>Dentiscutata</taxon>
    </lineage>
</organism>
<gene>
    <name evidence="1" type="ORF">DHETER_LOCUS13999</name>
</gene>
<feature type="non-terminal residue" evidence="1">
    <location>
        <position position="1"/>
    </location>
</feature>
<evidence type="ECO:0000313" key="2">
    <source>
        <dbReference type="Proteomes" id="UP000789702"/>
    </source>
</evidence>
<proteinExistence type="predicted"/>
<accession>A0ACA9Q9V0</accession>
<comment type="caution">
    <text evidence="1">The sequence shown here is derived from an EMBL/GenBank/DDBJ whole genome shotgun (WGS) entry which is preliminary data.</text>
</comment>
<keyword evidence="2" id="KW-1185">Reference proteome</keyword>
<reference evidence="1" key="1">
    <citation type="submission" date="2021-06" db="EMBL/GenBank/DDBJ databases">
        <authorList>
            <person name="Kallberg Y."/>
            <person name="Tangrot J."/>
            <person name="Rosling A."/>
        </authorList>
    </citation>
    <scope>NUCLEOTIDE SEQUENCE</scope>
    <source>
        <strain evidence="1">IL203A</strain>
    </source>
</reference>
<sequence length="77" mass="8729">IYSYGLVAWEILMNGIEPYDGMDNDEIKEAKLSKKIDGLIDELKEKDTPGGLRKVVEKCCSYNPPDRIALEEVELLL</sequence>